<evidence type="ECO:0000256" key="2">
    <source>
        <dbReference type="ARBA" id="ARBA00001966"/>
    </source>
</evidence>
<evidence type="ECO:0000256" key="8">
    <source>
        <dbReference type="ARBA" id="ARBA00022723"/>
    </source>
</evidence>
<proteinExistence type="inferred from homology"/>
<evidence type="ECO:0000256" key="5">
    <source>
        <dbReference type="ARBA" id="ARBA00010429"/>
    </source>
</evidence>
<evidence type="ECO:0000256" key="3">
    <source>
        <dbReference type="ARBA" id="ARBA00001974"/>
    </source>
</evidence>
<feature type="domain" description="BFD-like [2Fe-2S]-binding" evidence="13">
    <location>
        <begin position="427"/>
        <end position="474"/>
    </location>
</feature>
<dbReference type="InterPro" id="IPR016156">
    <property type="entry name" value="FAD/NAD-linked_Rdtase_dimer_sf"/>
</dbReference>
<evidence type="ECO:0000256" key="6">
    <source>
        <dbReference type="ARBA" id="ARBA00022617"/>
    </source>
</evidence>
<comment type="caution">
    <text evidence="16">The sequence shown here is derived from an EMBL/GenBank/DDBJ whole genome shotgun (WGS) entry which is preliminary data.</text>
</comment>
<dbReference type="GO" id="GO:0046872">
    <property type="term" value="F:metal ion binding"/>
    <property type="evidence" value="ECO:0007669"/>
    <property type="project" value="UniProtKB-KW"/>
</dbReference>
<dbReference type="PANTHER" id="PTHR43809">
    <property type="entry name" value="NITRITE REDUCTASE (NADH) LARGE SUBUNIT"/>
    <property type="match status" value="1"/>
</dbReference>
<dbReference type="FunFam" id="3.50.50.60:FF:000033">
    <property type="entry name" value="Nitrite reductase [NAD(P)H], large subunit"/>
    <property type="match status" value="1"/>
</dbReference>
<dbReference type="GO" id="GO:0042128">
    <property type="term" value="P:nitrate assimilation"/>
    <property type="evidence" value="ECO:0007669"/>
    <property type="project" value="InterPro"/>
</dbReference>
<comment type="cofactor">
    <cofactor evidence="1">
        <name>siroheme</name>
        <dbReference type="ChEBI" id="CHEBI:60052"/>
    </cofactor>
</comment>
<dbReference type="InterPro" id="IPR041575">
    <property type="entry name" value="Rubredoxin_C"/>
</dbReference>
<feature type="domain" description="FAD/NAD(P)-binding" evidence="14">
    <location>
        <begin position="5"/>
        <end position="303"/>
    </location>
</feature>
<keyword evidence="8" id="KW-0479">Metal-binding</keyword>
<organism evidence="16 17">
    <name type="scientific">Alloalcanivorax xenomutans</name>
    <dbReference type="NCBI Taxonomy" id="1094342"/>
    <lineage>
        <taxon>Bacteria</taxon>
        <taxon>Pseudomonadati</taxon>
        <taxon>Pseudomonadota</taxon>
        <taxon>Gammaproteobacteria</taxon>
        <taxon>Oceanospirillales</taxon>
        <taxon>Alcanivoracaceae</taxon>
        <taxon>Alloalcanivorax</taxon>
    </lineage>
</organism>
<dbReference type="InterPro" id="IPR007419">
    <property type="entry name" value="BFD-like_2Fe2S-bd_dom"/>
</dbReference>
<keyword evidence="7" id="KW-0285">Flavoprotein</keyword>
<dbReference type="InterPro" id="IPR036188">
    <property type="entry name" value="FAD/NAD-bd_sf"/>
</dbReference>
<evidence type="ECO:0000256" key="11">
    <source>
        <dbReference type="ARBA" id="ARBA00023004"/>
    </source>
</evidence>
<evidence type="ECO:0000256" key="10">
    <source>
        <dbReference type="ARBA" id="ARBA00023002"/>
    </source>
</evidence>
<evidence type="ECO:0000256" key="9">
    <source>
        <dbReference type="ARBA" id="ARBA00022827"/>
    </source>
</evidence>
<dbReference type="GO" id="GO:0098809">
    <property type="term" value="F:nitrite reductase activity"/>
    <property type="evidence" value="ECO:0007669"/>
    <property type="project" value="InterPro"/>
</dbReference>
<dbReference type="RefSeq" id="WP_097058124.1">
    <property type="nucleotide sequence ID" value="NZ_JAJVKT010000037.1"/>
</dbReference>
<feature type="domain" description="NADH-rubredoxin oxidoreductase C-terminal" evidence="15">
    <location>
        <begin position="324"/>
        <end position="393"/>
    </location>
</feature>
<dbReference type="EMBL" id="JAJVKT010000037">
    <property type="protein sequence ID" value="MCE7511029.1"/>
    <property type="molecule type" value="Genomic_DNA"/>
</dbReference>
<evidence type="ECO:0000259" key="15">
    <source>
        <dbReference type="Pfam" id="PF18267"/>
    </source>
</evidence>
<dbReference type="GO" id="GO:0051536">
    <property type="term" value="F:iron-sulfur cluster binding"/>
    <property type="evidence" value="ECO:0007669"/>
    <property type="project" value="UniProtKB-KW"/>
</dbReference>
<evidence type="ECO:0000313" key="17">
    <source>
        <dbReference type="Proteomes" id="UP001107961"/>
    </source>
</evidence>
<keyword evidence="17" id="KW-1185">Reference proteome</keyword>
<dbReference type="InterPro" id="IPR023753">
    <property type="entry name" value="FAD/NAD-binding_dom"/>
</dbReference>
<comment type="pathway">
    <text evidence="4">Nitrogen metabolism; nitrate reduction (assimilation).</text>
</comment>
<evidence type="ECO:0000256" key="7">
    <source>
        <dbReference type="ARBA" id="ARBA00022630"/>
    </source>
</evidence>
<dbReference type="InterPro" id="IPR052034">
    <property type="entry name" value="NasD-like"/>
</dbReference>
<dbReference type="NCBIfam" id="TIGR02374">
    <property type="entry name" value="nitri_red_nirB"/>
    <property type="match status" value="1"/>
</dbReference>
<keyword evidence="9" id="KW-0274">FAD</keyword>
<evidence type="ECO:0000259" key="13">
    <source>
        <dbReference type="Pfam" id="PF04324"/>
    </source>
</evidence>
<keyword evidence="11" id="KW-0408">Iron</keyword>
<dbReference type="Pfam" id="PF07992">
    <property type="entry name" value="Pyr_redox_2"/>
    <property type="match status" value="1"/>
</dbReference>
<comment type="similarity">
    <text evidence="5">Belongs to the nitrite and sulfite reductase 4Fe-4S domain family.</text>
</comment>
<dbReference type="PRINTS" id="PR00411">
    <property type="entry name" value="PNDRDTASEI"/>
</dbReference>
<dbReference type="Proteomes" id="UP001107961">
    <property type="component" value="Unassembled WGS sequence"/>
</dbReference>
<name>A0A9Q3W8I6_9GAMM</name>
<dbReference type="PRINTS" id="PR00368">
    <property type="entry name" value="FADPNR"/>
</dbReference>
<dbReference type="InterPro" id="IPR041854">
    <property type="entry name" value="BFD-like_2Fe2S-bd_dom_sf"/>
</dbReference>
<reference evidence="16" key="1">
    <citation type="submission" date="2022-01" db="EMBL/GenBank/DDBJ databases">
        <authorList>
            <person name="Karlyshev A.V."/>
            <person name="Jaspars M."/>
        </authorList>
    </citation>
    <scope>NUCLEOTIDE SEQUENCE</scope>
    <source>
        <strain evidence="16">AGSA3-2</strain>
    </source>
</reference>
<evidence type="ECO:0000256" key="1">
    <source>
        <dbReference type="ARBA" id="ARBA00001929"/>
    </source>
</evidence>
<evidence type="ECO:0000256" key="4">
    <source>
        <dbReference type="ARBA" id="ARBA00005096"/>
    </source>
</evidence>
<keyword evidence="12" id="KW-0411">Iron-sulfur</keyword>
<comment type="cofactor">
    <cofactor evidence="2">
        <name>[4Fe-4S] cluster</name>
        <dbReference type="ChEBI" id="CHEBI:49883"/>
    </cofactor>
</comment>
<gene>
    <name evidence="16" type="primary">nirB</name>
    <name evidence="16" type="ORF">LZG35_20535</name>
</gene>
<accession>A0A9Q3W8I6</accession>
<keyword evidence="6" id="KW-0349">Heme</keyword>
<dbReference type="SUPFAM" id="SSF51905">
    <property type="entry name" value="FAD/NAD(P)-binding domain"/>
    <property type="match status" value="1"/>
</dbReference>
<dbReference type="Gene3D" id="1.10.10.1100">
    <property type="entry name" value="BFD-like [2Fe-2S]-binding domain"/>
    <property type="match status" value="1"/>
</dbReference>
<evidence type="ECO:0000313" key="16">
    <source>
        <dbReference type="EMBL" id="MCE7511029.1"/>
    </source>
</evidence>
<dbReference type="Pfam" id="PF18267">
    <property type="entry name" value="Rubredoxin_C"/>
    <property type="match status" value="1"/>
</dbReference>
<evidence type="ECO:0000256" key="12">
    <source>
        <dbReference type="ARBA" id="ARBA00023014"/>
    </source>
</evidence>
<dbReference type="PANTHER" id="PTHR43809:SF1">
    <property type="entry name" value="NITRITE REDUCTASE (NADH) LARGE SUBUNIT"/>
    <property type="match status" value="1"/>
</dbReference>
<dbReference type="InterPro" id="IPR012744">
    <property type="entry name" value="Nitri_red_NirB"/>
</dbReference>
<dbReference type="Pfam" id="PF04324">
    <property type="entry name" value="Fer2_BFD"/>
    <property type="match status" value="1"/>
</dbReference>
<dbReference type="GO" id="GO:0050661">
    <property type="term" value="F:NADP binding"/>
    <property type="evidence" value="ECO:0007669"/>
    <property type="project" value="InterPro"/>
</dbReference>
<keyword evidence="10" id="KW-0560">Oxidoreductase</keyword>
<dbReference type="Gene3D" id="3.30.390.30">
    <property type="match status" value="1"/>
</dbReference>
<dbReference type="GO" id="GO:0050660">
    <property type="term" value="F:flavin adenine dinucleotide binding"/>
    <property type="evidence" value="ECO:0007669"/>
    <property type="project" value="InterPro"/>
</dbReference>
<protein>
    <submittedName>
        <fullName evidence="16">Nitrite reductase large subunit NirB</fullName>
    </submittedName>
</protein>
<comment type="cofactor">
    <cofactor evidence="3">
        <name>FAD</name>
        <dbReference type="ChEBI" id="CHEBI:57692"/>
    </cofactor>
</comment>
<sequence>MKQERLVVIGNGMVGQKYLDHLVADGLHHRYQVTVLCAEPRPAYDRVHLSEFFTGRSSEDLSLVPERFFERHGLELRLSEGADSIDLQNKTIRTAKGATLDYDKLVLATGSYPFVPPVPGRGRPSCLVYRTIEDLEAIMASGRDAEVGAVIGGGLLGLEAAKALRDIGLQTHVVEFAPRLMAVQVDDGGGALLRRKIEQLGVFVHTGMNTTEIIDGEFYRHRLNFADGGHLEADLVVFSAGIRPQDTLARDAGLAVGERGGIVIDNHCRTSDPDVYAIGECALWGGRIYGLVAPGYEMARAAVSHLRHRRDETLAVPFTGADMSTKLKLMGVDVASLGDAHASTPGACCYRYEDERKQIYKKLVVSEDGRRLLGGVLVGDAREYNTLLQLMLNDMALPETPEQLILPAAQGAAPALDVTRLPDSATLCQCQNVTKGALCQAIAEGHCDLAAIKQCTGAATGCGGCEPMVRTLLDTFGVEADALAEVGT</sequence>
<evidence type="ECO:0000259" key="14">
    <source>
        <dbReference type="Pfam" id="PF07992"/>
    </source>
</evidence>
<dbReference type="AlphaFoldDB" id="A0A9Q3W8I6"/>
<dbReference type="Gene3D" id="3.50.50.60">
    <property type="entry name" value="FAD/NAD(P)-binding domain"/>
    <property type="match status" value="2"/>
</dbReference>